<dbReference type="InterPro" id="IPR003692">
    <property type="entry name" value="Hydantoinase_B"/>
</dbReference>
<feature type="compositionally biased region" description="Basic and acidic residues" evidence="1">
    <location>
        <begin position="245"/>
        <end position="262"/>
    </location>
</feature>
<organism evidence="3 4">
    <name type="scientific">Lingula anatina</name>
    <name type="common">Brachiopod</name>
    <name type="synonym">Lingula unguis</name>
    <dbReference type="NCBI Taxonomy" id="7574"/>
    <lineage>
        <taxon>Eukaryota</taxon>
        <taxon>Metazoa</taxon>
        <taxon>Spiralia</taxon>
        <taxon>Lophotrochozoa</taxon>
        <taxon>Brachiopoda</taxon>
        <taxon>Linguliformea</taxon>
        <taxon>Lingulata</taxon>
        <taxon>Lingulida</taxon>
        <taxon>Linguloidea</taxon>
        <taxon>Lingulidae</taxon>
        <taxon>Lingula</taxon>
    </lineage>
</organism>
<dbReference type="GeneID" id="106179234"/>
<dbReference type="KEGG" id="lak:106179234"/>
<dbReference type="OrthoDB" id="3643at2759"/>
<dbReference type="InterPro" id="IPR045079">
    <property type="entry name" value="Oxoprolinase-like"/>
</dbReference>
<evidence type="ECO:0000313" key="3">
    <source>
        <dbReference type="Proteomes" id="UP000085678"/>
    </source>
</evidence>
<evidence type="ECO:0000313" key="4">
    <source>
        <dbReference type="RefSeq" id="XP_013418228.1"/>
    </source>
</evidence>
<evidence type="ECO:0000259" key="2">
    <source>
        <dbReference type="Pfam" id="PF02538"/>
    </source>
</evidence>
<reference evidence="4" key="1">
    <citation type="submission" date="2025-08" db="UniProtKB">
        <authorList>
            <consortium name="RefSeq"/>
        </authorList>
    </citation>
    <scope>IDENTIFICATION</scope>
    <source>
        <tissue evidence="4">Gonads</tissue>
    </source>
</reference>
<evidence type="ECO:0000256" key="1">
    <source>
        <dbReference type="SAM" id="MobiDB-lite"/>
    </source>
</evidence>
<dbReference type="GO" id="GO:0017168">
    <property type="term" value="F:5-oxoprolinase (ATP-hydrolyzing) activity"/>
    <property type="evidence" value="ECO:0007669"/>
    <property type="project" value="TreeGrafter"/>
</dbReference>
<keyword evidence="3" id="KW-1185">Reference proteome</keyword>
<dbReference type="RefSeq" id="XP_013418228.1">
    <property type="nucleotide sequence ID" value="XM_013562774.1"/>
</dbReference>
<accession>A0A1S3K6G8</accession>
<dbReference type="GO" id="GO:0005829">
    <property type="term" value="C:cytosol"/>
    <property type="evidence" value="ECO:0007669"/>
    <property type="project" value="TreeGrafter"/>
</dbReference>
<gene>
    <name evidence="4" type="primary">LOC106179234</name>
</gene>
<dbReference type="Proteomes" id="UP000085678">
    <property type="component" value="Unplaced"/>
</dbReference>
<protein>
    <submittedName>
        <fullName evidence="4">5-oxoprolinase-like</fullName>
    </submittedName>
</protein>
<feature type="domain" description="Hydantoinase B/oxoprolinase" evidence="2">
    <location>
        <begin position="11"/>
        <end position="216"/>
    </location>
</feature>
<dbReference type="GO" id="GO:0006749">
    <property type="term" value="P:glutathione metabolic process"/>
    <property type="evidence" value="ECO:0007669"/>
    <property type="project" value="TreeGrafter"/>
</dbReference>
<proteinExistence type="predicted"/>
<dbReference type="InParanoid" id="A0A1S3K6G8"/>
<dbReference type="Pfam" id="PF02538">
    <property type="entry name" value="Hydantoinase_B"/>
    <property type="match status" value="1"/>
</dbReference>
<dbReference type="PANTHER" id="PTHR11365:SF2">
    <property type="entry name" value="5-OXOPROLINASE"/>
    <property type="match status" value="1"/>
</dbReference>
<sequence>MKVTIFLNKLKGCLNPIQIVIPKGCLLDPSNDAAVVGGNVETSQRVVDVILKAFAVCAASQGSMNNLTFGDGDSGYYETVAGGAGAGPGWHGRGGVHTHMTNTRITDPEILEKRYPVVLNCFSLNHGSGGRGKYSGGDGVMRELLFRKRLTLSILTERRVFRPYGLFGGEAGQRGLNLLIHADDRVVNLGSKCSVTVSAGDRFRLLTPGGGGYGDPGDDHLSDQEHDHDHKMFFKKRRADKGHHKYAEKGSVHAYKMKQESA</sequence>
<name>A0A1S3K6G8_LINAN</name>
<dbReference type="STRING" id="7574.A0A1S3K6G8"/>
<dbReference type="PANTHER" id="PTHR11365">
    <property type="entry name" value="5-OXOPROLINASE RELATED"/>
    <property type="match status" value="1"/>
</dbReference>
<dbReference type="AlphaFoldDB" id="A0A1S3K6G8"/>
<feature type="region of interest" description="Disordered" evidence="1">
    <location>
        <begin position="238"/>
        <end position="262"/>
    </location>
</feature>